<proteinExistence type="predicted"/>
<sequence length="505" mass="58321">MAAPRPKVAECDAMRVLVALTTYMFQCLFAVCGVTKLSMFGLSSTVEYHRCNWEVVMNVIIAVGNFITILVEDVWVDLGLVFEDLVGLAVESRPICGTRATKSRFRHVAFAYQQRASLVNVKLRWVKDRELDKVVAQERDLKQACLLVSIIFSKPGQSVPIHVLSRQRRRLELPEDLKLCTFMRRYPTLFHEFHVTVKGGSTPWFTLTDEALKLHEEELDVLEKNENDILERLQKLLMITCDKTLPLQTIEQLKWDIGLPDDYESSLIPRFPELFSLVHLPDDRTALKLIHYDANLVVSQLQKEAGPDEGLDPQNLAFPIGFPRGFGLKRKCMKWLEEWQTLPYTSPYRDASHLDPRTDVSEKRIVGVFHELLSLTIRKKTERKNFSNLRKPLCLPQKFTKVFERHPGIFYISLKRATQTVILREAYDCQRLVHKHPLTDIRERFACMMKEGMLNRSRGLYKKLKSGDEEKDDHPQMTDVSCDEFSDSDCASVFNLGCDFFSKSE</sequence>
<dbReference type="Pfam" id="PF11955">
    <property type="entry name" value="PORR"/>
    <property type="match status" value="1"/>
</dbReference>
<evidence type="ECO:0000313" key="3">
    <source>
        <dbReference type="EMBL" id="KAK9160416.1"/>
    </source>
</evidence>
<keyword evidence="1" id="KW-1133">Transmembrane helix</keyword>
<reference evidence="3 4" key="1">
    <citation type="submission" date="2024-01" db="EMBL/GenBank/DDBJ databases">
        <title>Genome assemblies of Stephania.</title>
        <authorList>
            <person name="Yang L."/>
        </authorList>
    </citation>
    <scope>NUCLEOTIDE SEQUENCE [LARGE SCALE GENOMIC DNA]</scope>
    <source>
        <strain evidence="3">YNDBR</strain>
        <tissue evidence="3">Leaf</tissue>
    </source>
</reference>
<gene>
    <name evidence="3" type="ORF">Syun_006757</name>
</gene>
<dbReference type="InterPro" id="IPR021099">
    <property type="entry name" value="PORR_domain"/>
</dbReference>
<feature type="domain" description="PORR" evidence="2">
    <location>
        <begin position="126"/>
        <end position="452"/>
    </location>
</feature>
<keyword evidence="1" id="KW-0472">Membrane</keyword>
<evidence type="ECO:0000259" key="2">
    <source>
        <dbReference type="Pfam" id="PF11955"/>
    </source>
</evidence>
<evidence type="ECO:0000256" key="1">
    <source>
        <dbReference type="SAM" id="Phobius"/>
    </source>
</evidence>
<keyword evidence="4" id="KW-1185">Reference proteome</keyword>
<dbReference type="PANTHER" id="PTHR31476:SF6">
    <property type="entry name" value="EMB|CAB68190.1"/>
    <property type="match status" value="1"/>
</dbReference>
<protein>
    <recommendedName>
        <fullName evidence="2">PORR domain-containing protein</fullName>
    </recommendedName>
</protein>
<dbReference type="InterPro" id="IPR045040">
    <property type="entry name" value="PORR_fam"/>
</dbReference>
<evidence type="ECO:0000313" key="4">
    <source>
        <dbReference type="Proteomes" id="UP001420932"/>
    </source>
</evidence>
<comment type="caution">
    <text evidence="3">The sequence shown here is derived from an EMBL/GenBank/DDBJ whole genome shotgun (WGS) entry which is preliminary data.</text>
</comment>
<name>A0AAP0KXE3_9MAGN</name>
<keyword evidence="1" id="KW-0812">Transmembrane</keyword>
<organism evidence="3 4">
    <name type="scientific">Stephania yunnanensis</name>
    <dbReference type="NCBI Taxonomy" id="152371"/>
    <lineage>
        <taxon>Eukaryota</taxon>
        <taxon>Viridiplantae</taxon>
        <taxon>Streptophyta</taxon>
        <taxon>Embryophyta</taxon>
        <taxon>Tracheophyta</taxon>
        <taxon>Spermatophyta</taxon>
        <taxon>Magnoliopsida</taxon>
        <taxon>Ranunculales</taxon>
        <taxon>Menispermaceae</taxon>
        <taxon>Menispermoideae</taxon>
        <taxon>Cissampelideae</taxon>
        <taxon>Stephania</taxon>
    </lineage>
</organism>
<dbReference type="EMBL" id="JBBNAF010000003">
    <property type="protein sequence ID" value="KAK9160416.1"/>
    <property type="molecule type" value="Genomic_DNA"/>
</dbReference>
<dbReference type="Proteomes" id="UP001420932">
    <property type="component" value="Unassembled WGS sequence"/>
</dbReference>
<accession>A0AAP0KXE3</accession>
<dbReference type="PANTHER" id="PTHR31476">
    <property type="entry name" value="PROTEIN WHAT'S THIS FACTOR 1 HOMOLOG, CHLOROPLASTIC"/>
    <property type="match status" value="1"/>
</dbReference>
<dbReference type="AlphaFoldDB" id="A0AAP0KXE3"/>
<feature type="transmembrane region" description="Helical" evidence="1">
    <location>
        <begin position="23"/>
        <end position="43"/>
    </location>
</feature>
<dbReference type="GO" id="GO:0003723">
    <property type="term" value="F:RNA binding"/>
    <property type="evidence" value="ECO:0007669"/>
    <property type="project" value="InterPro"/>
</dbReference>